<dbReference type="GO" id="GO:0042277">
    <property type="term" value="F:peptide binding"/>
    <property type="evidence" value="ECO:0007669"/>
    <property type="project" value="TreeGrafter"/>
</dbReference>
<dbReference type="SUPFAM" id="SSF81321">
    <property type="entry name" value="Family A G protein-coupled receptor-like"/>
    <property type="match status" value="1"/>
</dbReference>
<evidence type="ECO:0000256" key="3">
    <source>
        <dbReference type="ARBA" id="ARBA00022692"/>
    </source>
</evidence>
<evidence type="ECO:0000256" key="2">
    <source>
        <dbReference type="ARBA" id="ARBA00022475"/>
    </source>
</evidence>
<evidence type="ECO:0000256" key="4">
    <source>
        <dbReference type="ARBA" id="ARBA00022989"/>
    </source>
</evidence>
<dbReference type="STRING" id="7209.A0A1I7W3T6"/>
<feature type="domain" description="G-protein coupled receptors family 1 profile" evidence="10">
    <location>
        <begin position="44"/>
        <end position="310"/>
    </location>
</feature>
<evidence type="ECO:0000313" key="11">
    <source>
        <dbReference type="Proteomes" id="UP000095285"/>
    </source>
</evidence>
<dbReference type="Pfam" id="PF00001">
    <property type="entry name" value="7tm_1"/>
    <property type="match status" value="1"/>
</dbReference>
<feature type="transmembrane region" description="Helical" evidence="9">
    <location>
        <begin position="69"/>
        <end position="96"/>
    </location>
</feature>
<evidence type="ECO:0000256" key="8">
    <source>
        <dbReference type="ARBA" id="ARBA00023224"/>
    </source>
</evidence>
<feature type="transmembrane region" description="Helical" evidence="9">
    <location>
        <begin position="293"/>
        <end position="313"/>
    </location>
</feature>
<keyword evidence="8" id="KW-0807">Transducer</keyword>
<keyword evidence="2" id="KW-1003">Cell membrane</keyword>
<evidence type="ECO:0000256" key="5">
    <source>
        <dbReference type="ARBA" id="ARBA00023040"/>
    </source>
</evidence>
<keyword evidence="4 9" id="KW-1133">Transmembrane helix</keyword>
<feature type="transmembrane region" description="Helical" evidence="9">
    <location>
        <begin position="148"/>
        <end position="168"/>
    </location>
</feature>
<dbReference type="WBParaSite" id="EN70_9312">
    <property type="protein sequence ID" value="EN70_9312"/>
    <property type="gene ID" value="EN70_9312"/>
</dbReference>
<keyword evidence="7" id="KW-0675">Receptor</keyword>
<feature type="transmembrane region" description="Helical" evidence="9">
    <location>
        <begin position="116"/>
        <end position="136"/>
    </location>
</feature>
<evidence type="ECO:0000256" key="7">
    <source>
        <dbReference type="ARBA" id="ARBA00023170"/>
    </source>
</evidence>
<feature type="transmembrane region" description="Helical" evidence="9">
    <location>
        <begin position="253"/>
        <end position="273"/>
    </location>
</feature>
<dbReference type="PANTHER" id="PTHR24229:SF40">
    <property type="entry name" value="ALLATOSTATIN C RECEPTOR 1-RELATED"/>
    <property type="match status" value="1"/>
</dbReference>
<dbReference type="InterPro" id="IPR017452">
    <property type="entry name" value="GPCR_Rhodpsn_7TM"/>
</dbReference>
<dbReference type="PANTHER" id="PTHR24229">
    <property type="entry name" value="NEUROPEPTIDES RECEPTOR"/>
    <property type="match status" value="1"/>
</dbReference>
<name>A0A1I7W3T6_LOALO</name>
<dbReference type="Gene3D" id="1.20.1070.10">
    <property type="entry name" value="Rhodopsin 7-helix transmembrane proteins"/>
    <property type="match status" value="1"/>
</dbReference>
<dbReference type="PRINTS" id="PR00237">
    <property type="entry name" value="GPCRRHODOPSN"/>
</dbReference>
<dbReference type="Proteomes" id="UP000095285">
    <property type="component" value="Unassembled WGS sequence"/>
</dbReference>
<comment type="subcellular location">
    <subcellularLocation>
        <location evidence="1">Cell membrane</location>
        <topology evidence="1">Multi-pass membrane protein</topology>
    </subcellularLocation>
</comment>
<dbReference type="PROSITE" id="PS50262">
    <property type="entry name" value="G_PROTEIN_RECEP_F1_2"/>
    <property type="match status" value="1"/>
</dbReference>
<dbReference type="GO" id="GO:0004930">
    <property type="term" value="F:G protein-coupled receptor activity"/>
    <property type="evidence" value="ECO:0007669"/>
    <property type="project" value="UniProtKB-KW"/>
</dbReference>
<protein>
    <submittedName>
        <fullName evidence="12">G_PROTEIN_RECEP_F1_2 domain-containing protein</fullName>
    </submittedName>
</protein>
<feature type="transmembrane region" description="Helical" evidence="9">
    <location>
        <begin position="32"/>
        <end position="57"/>
    </location>
</feature>
<organism evidence="11 12">
    <name type="scientific">Loa loa</name>
    <name type="common">Eye worm</name>
    <name type="synonym">Filaria loa</name>
    <dbReference type="NCBI Taxonomy" id="7209"/>
    <lineage>
        <taxon>Eukaryota</taxon>
        <taxon>Metazoa</taxon>
        <taxon>Ecdysozoa</taxon>
        <taxon>Nematoda</taxon>
        <taxon>Chromadorea</taxon>
        <taxon>Rhabditida</taxon>
        <taxon>Spirurina</taxon>
        <taxon>Spiruromorpha</taxon>
        <taxon>Filarioidea</taxon>
        <taxon>Onchocercidae</taxon>
        <taxon>Loa</taxon>
    </lineage>
</organism>
<keyword evidence="3 9" id="KW-0812">Transmembrane</keyword>
<dbReference type="GO" id="GO:0043005">
    <property type="term" value="C:neuron projection"/>
    <property type="evidence" value="ECO:0007669"/>
    <property type="project" value="TreeGrafter"/>
</dbReference>
<evidence type="ECO:0000256" key="1">
    <source>
        <dbReference type="ARBA" id="ARBA00004651"/>
    </source>
</evidence>
<dbReference type="GO" id="GO:0005886">
    <property type="term" value="C:plasma membrane"/>
    <property type="evidence" value="ECO:0007669"/>
    <property type="project" value="UniProtKB-SubCell"/>
</dbReference>
<reference evidence="11" key="1">
    <citation type="submission" date="2012-04" db="EMBL/GenBank/DDBJ databases">
        <title>The Genome Sequence of Loa loa.</title>
        <authorList>
            <consortium name="The Broad Institute Genome Sequencing Platform"/>
            <consortium name="Broad Institute Genome Sequencing Center for Infectious Disease"/>
            <person name="Nutman T.B."/>
            <person name="Fink D.L."/>
            <person name="Russ C."/>
            <person name="Young S."/>
            <person name="Zeng Q."/>
            <person name="Gargeya S."/>
            <person name="Alvarado L."/>
            <person name="Berlin A."/>
            <person name="Chapman S.B."/>
            <person name="Chen Z."/>
            <person name="Freedman E."/>
            <person name="Gellesch M."/>
            <person name="Goldberg J."/>
            <person name="Griggs A."/>
            <person name="Gujja S."/>
            <person name="Heilman E.R."/>
            <person name="Heiman D."/>
            <person name="Howarth C."/>
            <person name="Mehta T."/>
            <person name="Neiman D."/>
            <person name="Pearson M."/>
            <person name="Roberts A."/>
            <person name="Saif S."/>
            <person name="Shea T."/>
            <person name="Shenoy N."/>
            <person name="Sisk P."/>
            <person name="Stolte C."/>
            <person name="Sykes S."/>
            <person name="White J."/>
            <person name="Yandava C."/>
            <person name="Haas B."/>
            <person name="Henn M.R."/>
            <person name="Nusbaum C."/>
            <person name="Birren B."/>
        </authorList>
    </citation>
    <scope>NUCLEOTIDE SEQUENCE [LARGE SCALE GENOMIC DNA]</scope>
</reference>
<gene>
    <name evidence="12" type="primary">LOAG_18851</name>
</gene>
<reference evidence="12" key="2">
    <citation type="submission" date="2016-11" db="UniProtKB">
        <authorList>
            <consortium name="WormBaseParasite"/>
        </authorList>
    </citation>
    <scope>IDENTIFICATION</scope>
</reference>
<evidence type="ECO:0000313" key="12">
    <source>
        <dbReference type="WBParaSite" id="EN70_9312"/>
    </source>
</evidence>
<accession>A0A1I7W3T6</accession>
<feature type="transmembrane region" description="Helical" evidence="9">
    <location>
        <begin position="205"/>
        <end position="232"/>
    </location>
</feature>
<dbReference type="InterPro" id="IPR000276">
    <property type="entry name" value="GPCR_Rhodpsn"/>
</dbReference>
<keyword evidence="5" id="KW-0297">G-protein coupled receptor</keyword>
<dbReference type="OrthoDB" id="6076970at2759"/>
<evidence type="ECO:0000256" key="6">
    <source>
        <dbReference type="ARBA" id="ARBA00023136"/>
    </source>
</evidence>
<dbReference type="CDD" id="cd00637">
    <property type="entry name" value="7tm_classA_rhodopsin-like"/>
    <property type="match status" value="1"/>
</dbReference>
<dbReference type="AlphaFoldDB" id="A0A1I7W3T6"/>
<sequence>MTIIIQGDNEFASYKQLEYSIPFQGYRRWVAFAYMGVNAIGFAANFWVLYTVAPLLFSATVKVPKSILFYIITLCISDLMIMIGMLFLIIDIVVGTWKFSTFSCVVYLVFEAMNKFVAPVIVVLISRTCYVTVCLDPKSRRIAASLKYAIAQVIASMALVMIMLWPVFAYSQVSTLYFNANITIKTVNVLRKCTFMPPSEIELGFGIVSCIASYAIPLGGMIYWYVSVPFFLRRHAGNSLATSNCNAAPLRRLIATVLVLTVIYVSCWSPYWLSIFAHKFINRMSRAVVIASYYIHLLPYISCSAYPVIFTLLNPRIKMARAQMHWHQKRRKFTIESSQVTEQYSNEGSLKILRVCFQFLPNFSHQTMTQLDSKNRHDSTTDQHIEEEMEYSTRDSMKLLNVIKSVKIPLAITASTSSSSFQEAHQSLELMEMKNDDCLL</sequence>
<dbReference type="InParanoid" id="A0A1I7W3T6"/>
<evidence type="ECO:0000256" key="9">
    <source>
        <dbReference type="SAM" id="Phobius"/>
    </source>
</evidence>
<dbReference type="eggNOG" id="KOG3656">
    <property type="taxonomic scope" value="Eukaryota"/>
</dbReference>
<evidence type="ECO:0000259" key="10">
    <source>
        <dbReference type="PROSITE" id="PS50262"/>
    </source>
</evidence>
<keyword evidence="11" id="KW-1185">Reference proteome</keyword>
<proteinExistence type="predicted"/>
<keyword evidence="6 9" id="KW-0472">Membrane</keyword>